<dbReference type="InterPro" id="IPR050095">
    <property type="entry name" value="ECF_ABC_transporter_ATP-bd"/>
</dbReference>
<dbReference type="AlphaFoldDB" id="A0A6I3SKL8"/>
<evidence type="ECO:0000256" key="3">
    <source>
        <dbReference type="ARBA" id="ARBA00022475"/>
    </source>
</evidence>
<dbReference type="FunFam" id="3.40.50.300:FF:000224">
    <property type="entry name" value="Energy-coupling factor transporter ATP-binding protein EcfA"/>
    <property type="match status" value="1"/>
</dbReference>
<dbReference type="CDD" id="cd03225">
    <property type="entry name" value="ABC_cobalt_CbiO_domain1"/>
    <property type="match status" value="1"/>
</dbReference>
<dbReference type="Gene3D" id="3.40.50.300">
    <property type="entry name" value="P-loop containing nucleotide triphosphate hydrolases"/>
    <property type="match status" value="1"/>
</dbReference>
<dbReference type="InterPro" id="IPR030946">
    <property type="entry name" value="EcfA2"/>
</dbReference>
<dbReference type="OrthoDB" id="9784332at2"/>
<dbReference type="NCBIfam" id="TIGR04521">
    <property type="entry name" value="ECF_ATPase_2"/>
    <property type="match status" value="1"/>
</dbReference>
<organism evidence="10 11">
    <name type="scientific">Heliobacterium mobile</name>
    <name type="common">Heliobacillus mobilis</name>
    <dbReference type="NCBI Taxonomy" id="28064"/>
    <lineage>
        <taxon>Bacteria</taxon>
        <taxon>Bacillati</taxon>
        <taxon>Bacillota</taxon>
        <taxon>Clostridia</taxon>
        <taxon>Eubacteriales</taxon>
        <taxon>Heliobacteriaceae</taxon>
        <taxon>Heliobacterium</taxon>
    </lineage>
</organism>
<keyword evidence="6" id="KW-1278">Translocase</keyword>
<keyword evidence="3 8" id="KW-1003">Cell membrane</keyword>
<dbReference type="Proteomes" id="UP000430670">
    <property type="component" value="Unassembled WGS sequence"/>
</dbReference>
<evidence type="ECO:0000256" key="2">
    <source>
        <dbReference type="ARBA" id="ARBA00022448"/>
    </source>
</evidence>
<dbReference type="PANTHER" id="PTHR43553">
    <property type="entry name" value="HEAVY METAL TRANSPORTER"/>
    <property type="match status" value="1"/>
</dbReference>
<evidence type="ECO:0000259" key="9">
    <source>
        <dbReference type="PROSITE" id="PS50893"/>
    </source>
</evidence>
<dbReference type="SUPFAM" id="SSF52540">
    <property type="entry name" value="P-loop containing nucleoside triphosphate hydrolases"/>
    <property type="match status" value="1"/>
</dbReference>
<evidence type="ECO:0000256" key="7">
    <source>
        <dbReference type="ARBA" id="ARBA00023136"/>
    </source>
</evidence>
<dbReference type="PROSITE" id="PS00211">
    <property type="entry name" value="ABC_TRANSPORTER_1"/>
    <property type="match status" value="1"/>
</dbReference>
<dbReference type="InterPro" id="IPR003439">
    <property type="entry name" value="ABC_transporter-like_ATP-bd"/>
</dbReference>
<comment type="subunit">
    <text evidence="8">Forms a stable energy-coupling factor (ECF) transporter complex composed of 2 membrane-embedded substrate-binding proteins (S component), 2 ATP-binding proteins (A component) and 2 transmembrane proteins (T component).</text>
</comment>
<dbReference type="Pfam" id="PF00005">
    <property type="entry name" value="ABC_tran"/>
    <property type="match status" value="1"/>
</dbReference>
<dbReference type="GO" id="GO:0043190">
    <property type="term" value="C:ATP-binding cassette (ABC) transporter complex"/>
    <property type="evidence" value="ECO:0007669"/>
    <property type="project" value="TreeGrafter"/>
</dbReference>
<comment type="function">
    <text evidence="8">ATP-binding (A) component of a common energy-coupling factor (ECF) ABC-transporter complex.</text>
</comment>
<evidence type="ECO:0000256" key="5">
    <source>
        <dbReference type="ARBA" id="ARBA00022840"/>
    </source>
</evidence>
<dbReference type="EMBL" id="WNKU01000011">
    <property type="protein sequence ID" value="MTV49449.1"/>
    <property type="molecule type" value="Genomic_DNA"/>
</dbReference>
<dbReference type="PROSITE" id="PS50893">
    <property type="entry name" value="ABC_TRANSPORTER_2"/>
    <property type="match status" value="1"/>
</dbReference>
<evidence type="ECO:0000256" key="4">
    <source>
        <dbReference type="ARBA" id="ARBA00022741"/>
    </source>
</evidence>
<dbReference type="InterPro" id="IPR015856">
    <property type="entry name" value="ABC_transpr_CbiO/EcfA_su"/>
</dbReference>
<keyword evidence="2 8" id="KW-0813">Transport</keyword>
<dbReference type="SMART" id="SM00382">
    <property type="entry name" value="AAA"/>
    <property type="match status" value="1"/>
</dbReference>
<evidence type="ECO:0000313" key="10">
    <source>
        <dbReference type="EMBL" id="MTV49449.1"/>
    </source>
</evidence>
<dbReference type="PANTHER" id="PTHR43553:SF27">
    <property type="entry name" value="ENERGY-COUPLING FACTOR TRANSPORTER ATP-BINDING PROTEIN ECFA2"/>
    <property type="match status" value="1"/>
</dbReference>
<sequence length="312" mass="34843">MPIEIAKLNYVYKPDTPLASQALFDIDLQIADGELVGIIGRTGSGKSTLIQHLNGLLAPTSGTIIVDEIVVQGTMAGKVNREVRSKFQILRERVGIVFQYPEHQLFEETVYDDIAYGPRNLGLMATETKERVLQAMDMVGLDVEKVAQRSPLHLSGGQKRRVALAGVLAMRPRKLILDEPTAGLDPRGREQLLQLIRRLHREWNLTVVMVSHHMDEVARLANRLVLLDRGKVALQGRPEEVFAQKEKITLLGMDIPFSVKLMHQLQEAGWPVNLGIFENEAIVEEILRVLPAGKDNEWSRNSRNGPEGQASC</sequence>
<keyword evidence="11" id="KW-1185">Reference proteome</keyword>
<evidence type="ECO:0000256" key="1">
    <source>
        <dbReference type="ARBA" id="ARBA00004202"/>
    </source>
</evidence>
<dbReference type="InterPro" id="IPR027417">
    <property type="entry name" value="P-loop_NTPase"/>
</dbReference>
<dbReference type="EC" id="7.-.-.-" evidence="8"/>
<comment type="caution">
    <text evidence="10">The sequence shown here is derived from an EMBL/GenBank/DDBJ whole genome shotgun (WGS) entry which is preliminary data.</text>
</comment>
<keyword evidence="4 8" id="KW-0547">Nucleotide-binding</keyword>
<dbReference type="GO" id="GO:0005524">
    <property type="term" value="F:ATP binding"/>
    <property type="evidence" value="ECO:0007669"/>
    <property type="project" value="UniProtKB-UniRule"/>
</dbReference>
<dbReference type="GO" id="GO:0042626">
    <property type="term" value="F:ATPase-coupled transmembrane transporter activity"/>
    <property type="evidence" value="ECO:0007669"/>
    <property type="project" value="TreeGrafter"/>
</dbReference>
<proteinExistence type="inferred from homology"/>
<comment type="similarity">
    <text evidence="8">Belongs to the ABC transporter superfamily. Energy-coupling factor EcfA family.</text>
</comment>
<feature type="domain" description="ABC transporter" evidence="9">
    <location>
        <begin position="6"/>
        <end position="254"/>
    </location>
</feature>
<protein>
    <recommendedName>
        <fullName evidence="8">Energy-coupling factor transporter ATP-binding protein EcfA2</fullName>
        <ecNumber evidence="8">7.-.-.-</ecNumber>
    </recommendedName>
</protein>
<reference evidence="10 11" key="1">
    <citation type="submission" date="2019-11" db="EMBL/GenBank/DDBJ databases">
        <title>Whole-genome sequence of a the green, strictly anaerobic photosynthetic bacterium Heliobacillus mobilis DSM 6151.</title>
        <authorList>
            <person name="Kyndt J.A."/>
            <person name="Meyer T.E."/>
        </authorList>
    </citation>
    <scope>NUCLEOTIDE SEQUENCE [LARGE SCALE GENOMIC DNA]</scope>
    <source>
        <strain evidence="10 11">DSM 6151</strain>
    </source>
</reference>
<comment type="subcellular location">
    <subcellularLocation>
        <location evidence="1 8">Cell membrane</location>
        <topology evidence="1 8">Peripheral membrane protein</topology>
    </subcellularLocation>
</comment>
<dbReference type="InterPro" id="IPR003593">
    <property type="entry name" value="AAA+_ATPase"/>
</dbReference>
<accession>A0A6I3SKL8</accession>
<keyword evidence="5 8" id="KW-0067">ATP-binding</keyword>
<gene>
    <name evidence="10" type="ORF">GJ688_10720</name>
</gene>
<evidence type="ECO:0000256" key="6">
    <source>
        <dbReference type="ARBA" id="ARBA00022967"/>
    </source>
</evidence>
<dbReference type="GO" id="GO:0016887">
    <property type="term" value="F:ATP hydrolysis activity"/>
    <property type="evidence" value="ECO:0007669"/>
    <property type="project" value="InterPro"/>
</dbReference>
<name>A0A6I3SKL8_HELMO</name>
<dbReference type="InterPro" id="IPR017871">
    <property type="entry name" value="ABC_transporter-like_CS"/>
</dbReference>
<dbReference type="RefSeq" id="WP_155476551.1">
    <property type="nucleotide sequence ID" value="NZ_WNKU01000011.1"/>
</dbReference>
<evidence type="ECO:0000313" key="11">
    <source>
        <dbReference type="Proteomes" id="UP000430670"/>
    </source>
</evidence>
<keyword evidence="7 8" id="KW-0472">Membrane</keyword>
<evidence type="ECO:0000256" key="8">
    <source>
        <dbReference type="RuleBase" id="RU365104"/>
    </source>
</evidence>